<feature type="non-terminal residue" evidence="8">
    <location>
        <position position="132"/>
    </location>
</feature>
<dbReference type="GO" id="GO:0006680">
    <property type="term" value="P:glucosylceramide catabolic process"/>
    <property type="evidence" value="ECO:0007669"/>
    <property type="project" value="TreeGrafter"/>
</dbReference>
<dbReference type="PANTHER" id="PTHR11069:SF23">
    <property type="entry name" value="LYSOSOMAL ACID GLUCOSYLCERAMIDASE"/>
    <property type="match status" value="1"/>
</dbReference>
<evidence type="ECO:0000256" key="1">
    <source>
        <dbReference type="ARBA" id="ARBA00001013"/>
    </source>
</evidence>
<protein>
    <recommendedName>
        <fullName evidence="3 6">Glucosylceramidase</fullName>
        <ecNumber evidence="3 6">3.2.1.45</ecNumber>
    </recommendedName>
</protein>
<dbReference type="GO" id="GO:0004348">
    <property type="term" value="F:glucosylceramidase activity"/>
    <property type="evidence" value="ECO:0007669"/>
    <property type="project" value="UniProtKB-EC"/>
</dbReference>
<sequence length="132" mass="14389">MVLMVYGYVGVSGEVEVQYVLDFTVTYQKVIGWGGAFTDAAAATILGLSEPAQNLLLRCGVEHGVLATLANSSLCSPPPPYISYFSSSGIEYNLRRVNMGGCDFSWRTYTYCDTSGDVDLEAFALQPEDIEY</sequence>
<dbReference type="Pfam" id="PF02055">
    <property type="entry name" value="Glyco_hydro_30"/>
    <property type="match status" value="1"/>
</dbReference>
<organism evidence="8 9">
    <name type="scientific">Homarus americanus</name>
    <name type="common">American lobster</name>
    <dbReference type="NCBI Taxonomy" id="6706"/>
    <lineage>
        <taxon>Eukaryota</taxon>
        <taxon>Metazoa</taxon>
        <taxon>Ecdysozoa</taxon>
        <taxon>Arthropoda</taxon>
        <taxon>Crustacea</taxon>
        <taxon>Multicrustacea</taxon>
        <taxon>Malacostraca</taxon>
        <taxon>Eumalacostraca</taxon>
        <taxon>Eucarida</taxon>
        <taxon>Decapoda</taxon>
        <taxon>Pleocyemata</taxon>
        <taxon>Astacidea</taxon>
        <taxon>Nephropoidea</taxon>
        <taxon>Nephropidae</taxon>
        <taxon>Homarus</taxon>
    </lineage>
</organism>
<keyword evidence="9" id="KW-1185">Reference proteome</keyword>
<name>A0A8J5JUX6_HOMAM</name>
<evidence type="ECO:0000256" key="6">
    <source>
        <dbReference type="RuleBase" id="RU361188"/>
    </source>
</evidence>
<dbReference type="InterPro" id="IPR033453">
    <property type="entry name" value="Glyco_hydro_30_TIM-barrel"/>
</dbReference>
<evidence type="ECO:0000256" key="2">
    <source>
        <dbReference type="ARBA" id="ARBA00005382"/>
    </source>
</evidence>
<dbReference type="GO" id="GO:0016020">
    <property type="term" value="C:membrane"/>
    <property type="evidence" value="ECO:0007669"/>
    <property type="project" value="GOC"/>
</dbReference>
<comment type="catalytic activity">
    <reaction evidence="1">
        <text>a beta-D-glucosyl-(1&lt;-&gt;1')-N-acylsphing-4-enine + H2O = an N-acylsphing-4-enine + D-glucose</text>
        <dbReference type="Rhea" id="RHEA:13269"/>
        <dbReference type="ChEBI" id="CHEBI:4167"/>
        <dbReference type="ChEBI" id="CHEBI:15377"/>
        <dbReference type="ChEBI" id="CHEBI:22801"/>
        <dbReference type="ChEBI" id="CHEBI:52639"/>
        <dbReference type="EC" id="3.2.1.45"/>
    </reaction>
    <physiologicalReaction direction="left-to-right" evidence="1">
        <dbReference type="Rhea" id="RHEA:13270"/>
    </physiologicalReaction>
</comment>
<gene>
    <name evidence="8" type="primary">Gba-L3</name>
    <name evidence="8" type="ORF">Hamer_G014106</name>
</gene>
<evidence type="ECO:0000256" key="5">
    <source>
        <dbReference type="ARBA" id="ARBA00022801"/>
    </source>
</evidence>
<proteinExistence type="inferred from homology"/>
<comment type="similarity">
    <text evidence="2 6">Belongs to the glycosyl hydrolase 30 family.</text>
</comment>
<dbReference type="EMBL" id="JAHLQT010028947">
    <property type="protein sequence ID" value="KAG7161549.1"/>
    <property type="molecule type" value="Genomic_DNA"/>
</dbReference>
<dbReference type="Gene3D" id="3.20.20.80">
    <property type="entry name" value="Glycosidases"/>
    <property type="match status" value="1"/>
</dbReference>
<evidence type="ECO:0000256" key="3">
    <source>
        <dbReference type="ARBA" id="ARBA00012658"/>
    </source>
</evidence>
<comment type="caution">
    <text evidence="8">The sequence shown here is derived from an EMBL/GenBank/DDBJ whole genome shotgun (WGS) entry which is preliminary data.</text>
</comment>
<accession>A0A8J5JUX6</accession>
<keyword evidence="4" id="KW-0732">Signal</keyword>
<dbReference type="SUPFAM" id="SSF51445">
    <property type="entry name" value="(Trans)glycosidases"/>
    <property type="match status" value="1"/>
</dbReference>
<dbReference type="EC" id="3.2.1.45" evidence="3 6"/>
<dbReference type="InterPro" id="IPR017853">
    <property type="entry name" value="GH"/>
</dbReference>
<evidence type="ECO:0000313" key="9">
    <source>
        <dbReference type="Proteomes" id="UP000747542"/>
    </source>
</evidence>
<dbReference type="AlphaFoldDB" id="A0A8J5JUX6"/>
<dbReference type="PANTHER" id="PTHR11069">
    <property type="entry name" value="GLUCOSYLCERAMIDASE"/>
    <property type="match status" value="1"/>
</dbReference>
<keyword evidence="6" id="KW-0326">Glycosidase</keyword>
<keyword evidence="6" id="KW-0746">Sphingolipid metabolism</keyword>
<keyword evidence="5 6" id="KW-0378">Hydrolase</keyword>
<evidence type="ECO:0000259" key="7">
    <source>
        <dbReference type="Pfam" id="PF02055"/>
    </source>
</evidence>
<reference evidence="8" key="1">
    <citation type="journal article" date="2021" name="Sci. Adv.">
        <title>The American lobster genome reveals insights on longevity, neural, and immune adaptations.</title>
        <authorList>
            <person name="Polinski J.M."/>
            <person name="Zimin A.V."/>
            <person name="Clark K.F."/>
            <person name="Kohn A.B."/>
            <person name="Sadowski N."/>
            <person name="Timp W."/>
            <person name="Ptitsyn A."/>
            <person name="Khanna P."/>
            <person name="Romanova D.Y."/>
            <person name="Williams P."/>
            <person name="Greenwood S.J."/>
            <person name="Moroz L.L."/>
            <person name="Walt D.R."/>
            <person name="Bodnar A.G."/>
        </authorList>
    </citation>
    <scope>NUCLEOTIDE SEQUENCE</scope>
    <source>
        <strain evidence="8">GMGI-L3</strain>
    </source>
</reference>
<dbReference type="Proteomes" id="UP000747542">
    <property type="component" value="Unassembled WGS sequence"/>
</dbReference>
<dbReference type="InterPro" id="IPR001139">
    <property type="entry name" value="Glyco_hydro_30"/>
</dbReference>
<feature type="domain" description="Glycosyl hydrolase family 30 TIM-barrel" evidence="7">
    <location>
        <begin position="83"/>
        <end position="131"/>
    </location>
</feature>
<evidence type="ECO:0000256" key="4">
    <source>
        <dbReference type="ARBA" id="ARBA00022729"/>
    </source>
</evidence>
<keyword evidence="6" id="KW-0443">Lipid metabolism</keyword>
<evidence type="ECO:0000313" key="8">
    <source>
        <dbReference type="EMBL" id="KAG7161549.1"/>
    </source>
</evidence>